<dbReference type="PROSITE" id="PS50882">
    <property type="entry name" value="YTH"/>
    <property type="match status" value="1"/>
</dbReference>
<dbReference type="Proteomes" id="UP000807115">
    <property type="component" value="Chromosome 7"/>
</dbReference>
<feature type="domain" description="YTH" evidence="1">
    <location>
        <begin position="1"/>
        <end position="60"/>
    </location>
</feature>
<reference evidence="2" key="1">
    <citation type="journal article" date="2019" name="BMC Genomics">
        <title>A new reference genome for Sorghum bicolor reveals high levels of sequence similarity between sweet and grain genotypes: implications for the genetics of sugar metabolism.</title>
        <authorList>
            <person name="Cooper E.A."/>
            <person name="Brenton Z.W."/>
            <person name="Flinn B.S."/>
            <person name="Jenkins J."/>
            <person name="Shu S."/>
            <person name="Flowers D."/>
            <person name="Luo F."/>
            <person name="Wang Y."/>
            <person name="Xia P."/>
            <person name="Barry K."/>
            <person name="Daum C."/>
            <person name="Lipzen A."/>
            <person name="Yoshinaga Y."/>
            <person name="Schmutz J."/>
            <person name="Saski C."/>
            <person name="Vermerris W."/>
            <person name="Kresovich S."/>
        </authorList>
    </citation>
    <scope>NUCLEOTIDE SEQUENCE</scope>
</reference>
<organism evidence="2 3">
    <name type="scientific">Sorghum bicolor</name>
    <name type="common">Sorghum</name>
    <name type="synonym">Sorghum vulgare</name>
    <dbReference type="NCBI Taxonomy" id="4558"/>
    <lineage>
        <taxon>Eukaryota</taxon>
        <taxon>Viridiplantae</taxon>
        <taxon>Streptophyta</taxon>
        <taxon>Embryophyta</taxon>
        <taxon>Tracheophyta</taxon>
        <taxon>Spermatophyta</taxon>
        <taxon>Magnoliopsida</taxon>
        <taxon>Liliopsida</taxon>
        <taxon>Poales</taxon>
        <taxon>Poaceae</taxon>
        <taxon>PACMAD clade</taxon>
        <taxon>Panicoideae</taxon>
        <taxon>Andropogonodae</taxon>
        <taxon>Andropogoneae</taxon>
        <taxon>Sorghinae</taxon>
        <taxon>Sorghum</taxon>
    </lineage>
</organism>
<gene>
    <name evidence="2" type="ORF">BDA96_07G136300</name>
</gene>
<dbReference type="AlphaFoldDB" id="A0A921QMV4"/>
<dbReference type="InterPro" id="IPR007275">
    <property type="entry name" value="YTH_domain"/>
</dbReference>
<protein>
    <recommendedName>
        <fullName evidence="1">YTH domain-containing protein</fullName>
    </recommendedName>
</protein>
<accession>A0A921QMV4</accession>
<comment type="caution">
    <text evidence="2">The sequence shown here is derived from an EMBL/GenBank/DDBJ whole genome shotgun (WGS) entry which is preliminary data.</text>
</comment>
<evidence type="ECO:0000313" key="3">
    <source>
        <dbReference type="Proteomes" id="UP000807115"/>
    </source>
</evidence>
<evidence type="ECO:0000259" key="1">
    <source>
        <dbReference type="PROSITE" id="PS50882"/>
    </source>
</evidence>
<proteinExistence type="predicted"/>
<dbReference type="GO" id="GO:0003723">
    <property type="term" value="F:RNA binding"/>
    <property type="evidence" value="ECO:0007669"/>
    <property type="project" value="InterPro"/>
</dbReference>
<name>A0A921QMV4_SORBI</name>
<evidence type="ECO:0000313" key="2">
    <source>
        <dbReference type="EMBL" id="KAG0523597.1"/>
    </source>
</evidence>
<dbReference type="Gene3D" id="3.10.590.10">
    <property type="entry name" value="ph1033 like domains"/>
    <property type="match status" value="1"/>
</dbReference>
<sequence length="60" mass="7032">MRNENREHGLVFIEASAKTSQNIEEVNDSGHFYGMVEMVGTIDFQKDMDFWCEDKYHTAE</sequence>
<dbReference type="EMBL" id="CM027686">
    <property type="protein sequence ID" value="KAG0523597.1"/>
    <property type="molecule type" value="Genomic_DNA"/>
</dbReference>
<reference evidence="2" key="2">
    <citation type="submission" date="2020-10" db="EMBL/GenBank/DDBJ databases">
        <authorList>
            <person name="Cooper E.A."/>
            <person name="Brenton Z.W."/>
            <person name="Flinn B.S."/>
            <person name="Jenkins J."/>
            <person name="Shu S."/>
            <person name="Flowers D."/>
            <person name="Luo F."/>
            <person name="Wang Y."/>
            <person name="Xia P."/>
            <person name="Barry K."/>
            <person name="Daum C."/>
            <person name="Lipzen A."/>
            <person name="Yoshinaga Y."/>
            <person name="Schmutz J."/>
            <person name="Saski C."/>
            <person name="Vermerris W."/>
            <person name="Kresovich S."/>
        </authorList>
    </citation>
    <scope>NUCLEOTIDE SEQUENCE</scope>
</reference>